<dbReference type="Proteomes" id="UP000054279">
    <property type="component" value="Unassembled WGS sequence"/>
</dbReference>
<dbReference type="EMBL" id="KN837142">
    <property type="protein sequence ID" value="KIJ40694.1"/>
    <property type="molecule type" value="Genomic_DNA"/>
</dbReference>
<keyword evidence="2" id="KW-1185">Reference proteome</keyword>
<protein>
    <recommendedName>
        <fullName evidence="3">F-box domain-containing protein</fullName>
    </recommendedName>
</protein>
<name>A0A0C9V0T4_SPHS4</name>
<gene>
    <name evidence="1" type="ORF">M422DRAFT_256389</name>
</gene>
<sequence>MFICKEQYFTSLLLSLSPELVEFIAADIDSPADLLNLALTCKALHDIIVPFHLHFRKLSLNVSKTPLALWSGIIVKPRLASRFHTVHARNSRDEQGDFYPPILVQEGEAYLVRTVTSPPRDHVLCDAISRLTGLVKFNYTTPKWIIKSQMLWTLSMSCPQIQEVILHHIKDVLTSNITPPEIQCHKN</sequence>
<proteinExistence type="predicted"/>
<accession>A0A0C9V0T4</accession>
<evidence type="ECO:0000313" key="1">
    <source>
        <dbReference type="EMBL" id="KIJ40694.1"/>
    </source>
</evidence>
<reference evidence="1 2" key="1">
    <citation type="submission" date="2014-06" db="EMBL/GenBank/DDBJ databases">
        <title>Evolutionary Origins and Diversification of the Mycorrhizal Mutualists.</title>
        <authorList>
            <consortium name="DOE Joint Genome Institute"/>
            <consortium name="Mycorrhizal Genomics Consortium"/>
            <person name="Kohler A."/>
            <person name="Kuo A."/>
            <person name="Nagy L.G."/>
            <person name="Floudas D."/>
            <person name="Copeland A."/>
            <person name="Barry K.W."/>
            <person name="Cichocki N."/>
            <person name="Veneault-Fourrey C."/>
            <person name="LaButti K."/>
            <person name="Lindquist E.A."/>
            <person name="Lipzen A."/>
            <person name="Lundell T."/>
            <person name="Morin E."/>
            <person name="Murat C."/>
            <person name="Riley R."/>
            <person name="Ohm R."/>
            <person name="Sun H."/>
            <person name="Tunlid A."/>
            <person name="Henrissat B."/>
            <person name="Grigoriev I.V."/>
            <person name="Hibbett D.S."/>
            <person name="Martin F."/>
        </authorList>
    </citation>
    <scope>NUCLEOTIDE SEQUENCE [LARGE SCALE GENOMIC DNA]</scope>
    <source>
        <strain evidence="1 2">SS14</strain>
    </source>
</reference>
<dbReference type="AlphaFoldDB" id="A0A0C9V0T4"/>
<organism evidence="1 2">
    <name type="scientific">Sphaerobolus stellatus (strain SS14)</name>
    <dbReference type="NCBI Taxonomy" id="990650"/>
    <lineage>
        <taxon>Eukaryota</taxon>
        <taxon>Fungi</taxon>
        <taxon>Dikarya</taxon>
        <taxon>Basidiomycota</taxon>
        <taxon>Agaricomycotina</taxon>
        <taxon>Agaricomycetes</taxon>
        <taxon>Phallomycetidae</taxon>
        <taxon>Geastrales</taxon>
        <taxon>Sphaerobolaceae</taxon>
        <taxon>Sphaerobolus</taxon>
    </lineage>
</organism>
<evidence type="ECO:0008006" key="3">
    <source>
        <dbReference type="Google" id="ProtNLM"/>
    </source>
</evidence>
<dbReference type="HOGENOM" id="CLU_1448591_0_0_1"/>
<evidence type="ECO:0000313" key="2">
    <source>
        <dbReference type="Proteomes" id="UP000054279"/>
    </source>
</evidence>